<gene>
    <name evidence="2" type="ORF">TGP89_210360A</name>
</gene>
<protein>
    <submittedName>
        <fullName evidence="2">DEAD (Asp-Glu-Ala-Asp) box polypeptide 41 family protein</fullName>
    </submittedName>
</protein>
<dbReference type="EMBL" id="AEYI02002501">
    <property type="protein sequence ID" value="KFG28035.1"/>
    <property type="molecule type" value="Genomic_DNA"/>
</dbReference>
<feature type="non-terminal residue" evidence="2">
    <location>
        <position position="148"/>
    </location>
</feature>
<feature type="region of interest" description="Disordered" evidence="1">
    <location>
        <begin position="123"/>
        <end position="148"/>
    </location>
</feature>
<accession>A0A086J7B7</accession>
<proteinExistence type="predicted"/>
<feature type="compositionally biased region" description="Basic and acidic residues" evidence="1">
    <location>
        <begin position="74"/>
        <end position="97"/>
    </location>
</feature>
<comment type="caution">
    <text evidence="2">The sequence shown here is derived from an EMBL/GenBank/DDBJ whole genome shotgun (WGS) entry which is preliminary data.</text>
</comment>
<dbReference type="Proteomes" id="UP000028828">
    <property type="component" value="Unassembled WGS sequence"/>
</dbReference>
<evidence type="ECO:0000313" key="3">
    <source>
        <dbReference type="Proteomes" id="UP000028828"/>
    </source>
</evidence>
<evidence type="ECO:0000313" key="2">
    <source>
        <dbReference type="EMBL" id="KFG28035.1"/>
    </source>
</evidence>
<name>A0A086J7B7_TOXGO</name>
<feature type="region of interest" description="Disordered" evidence="1">
    <location>
        <begin position="72"/>
        <end position="104"/>
    </location>
</feature>
<feature type="compositionally biased region" description="Low complexity" evidence="1">
    <location>
        <begin position="7"/>
        <end position="23"/>
    </location>
</feature>
<dbReference type="VEuPathDB" id="ToxoDB:TGP89_210360A"/>
<evidence type="ECO:0000256" key="1">
    <source>
        <dbReference type="SAM" id="MobiDB-lite"/>
    </source>
</evidence>
<reference evidence="2 3" key="1">
    <citation type="submission" date="2014-03" db="EMBL/GenBank/DDBJ databases">
        <authorList>
            <person name="Sibley D."/>
            <person name="Venepally P."/>
            <person name="Karamycheva S."/>
            <person name="Hadjithomas M."/>
            <person name="Khan A."/>
            <person name="Brunk B."/>
            <person name="Roos D."/>
            <person name="Caler E."/>
            <person name="Lorenzi H."/>
        </authorList>
    </citation>
    <scope>NUCLEOTIDE SEQUENCE [LARGE SCALE GENOMIC DNA]</scope>
    <source>
        <strain evidence="3">p89</strain>
    </source>
</reference>
<sequence>MAPVLRASSPSPSEGGEASGAPRSSRRRQERDEELQETLRLLEEAADAEEYVPLKKRREMKAKLLQKQMQALEAHLEREEAGRASEDEEDEKKKKESSAALSRARADFRKTLLATSHKLRAEAEAQKKDIEKEMEEEEKRILEQVRLS</sequence>
<dbReference type="AlphaFoldDB" id="A0A086J7B7"/>
<feature type="region of interest" description="Disordered" evidence="1">
    <location>
        <begin position="1"/>
        <end position="36"/>
    </location>
</feature>
<organism evidence="2 3">
    <name type="scientific">Toxoplasma gondii p89</name>
    <dbReference type="NCBI Taxonomy" id="943119"/>
    <lineage>
        <taxon>Eukaryota</taxon>
        <taxon>Sar</taxon>
        <taxon>Alveolata</taxon>
        <taxon>Apicomplexa</taxon>
        <taxon>Conoidasida</taxon>
        <taxon>Coccidia</taxon>
        <taxon>Eucoccidiorida</taxon>
        <taxon>Eimeriorina</taxon>
        <taxon>Sarcocystidae</taxon>
        <taxon>Toxoplasma</taxon>
    </lineage>
</organism>